<dbReference type="Proteomes" id="UP000267159">
    <property type="component" value="Unassembled WGS sequence"/>
</dbReference>
<gene>
    <name evidence="1" type="ORF">D7Y07_02500</name>
</gene>
<name>A0A3L8AC21_9BACE</name>
<reference evidence="1 2" key="1">
    <citation type="submission" date="2018-09" db="EMBL/GenBank/DDBJ databases">
        <title>Murine metabolic-syndrome-specific gut microbial biobank.</title>
        <authorList>
            <person name="Liu C."/>
        </authorList>
    </citation>
    <scope>NUCLEOTIDE SEQUENCE [LARGE SCALE GENOMIC DNA]</scope>
    <source>
        <strain evidence="1 2">0.1X-D8-26</strain>
    </source>
</reference>
<protein>
    <submittedName>
        <fullName evidence="1">Uncharacterized protein</fullName>
    </submittedName>
</protein>
<dbReference type="STRING" id="1235814.GCA_000613385_02616"/>
<organism evidence="1 2">
    <name type="scientific">Bacteroides acidifaciens</name>
    <dbReference type="NCBI Taxonomy" id="85831"/>
    <lineage>
        <taxon>Bacteria</taxon>
        <taxon>Pseudomonadati</taxon>
        <taxon>Bacteroidota</taxon>
        <taxon>Bacteroidia</taxon>
        <taxon>Bacteroidales</taxon>
        <taxon>Bacteroidaceae</taxon>
        <taxon>Bacteroides</taxon>
    </lineage>
</organism>
<comment type="caution">
    <text evidence="1">The sequence shown here is derived from an EMBL/GenBank/DDBJ whole genome shotgun (WGS) entry which is preliminary data.</text>
</comment>
<accession>A0A3L8AC21</accession>
<dbReference type="EMBL" id="RAZM01000004">
    <property type="protein sequence ID" value="RLT81494.1"/>
    <property type="molecule type" value="Genomic_DNA"/>
</dbReference>
<dbReference type="AlphaFoldDB" id="A0A3L8AC21"/>
<proteinExistence type="predicted"/>
<sequence length="355" mass="41276">MTKDMKHVIILLIALVCVTSCSKEDAIDKQTVLENVYTIEDDPNDPVQHKRYQIYQTYQVPVYFNDTISVKEIGTDWYGNPVKRYETLDLNWGFDSYTTSIKYKYDYLQTEEDKLNALNFTEQYLEMCSKSMRPFSIMLANNLTSTSTSLNIPDNYYVGLRTLVLFDIANITAPDEIRSTSQTIIGDMLIQKISRNKTIVDQFGAVSQELQAYYKIWTIDLECTNVADCDKKYQNITVNNLYEEAPYVLIYNKWDKKEYTFMEYVEKYNLATKEEADADRKLYLQDIGRYGFIRGWSNGGVLSPMNINEDLQYFVLAIVALGKEGFTERYGVSPLVMTKFNILYDYITIDLNVEL</sequence>
<evidence type="ECO:0000313" key="2">
    <source>
        <dbReference type="Proteomes" id="UP000267159"/>
    </source>
</evidence>
<evidence type="ECO:0000313" key="1">
    <source>
        <dbReference type="EMBL" id="RLT81494.1"/>
    </source>
</evidence>